<evidence type="ECO:0000313" key="1">
    <source>
        <dbReference type="EMBL" id="KRL04909.1"/>
    </source>
</evidence>
<name>A0A0R1M993_9LACO</name>
<protein>
    <submittedName>
        <fullName evidence="1">Uncharacterized protein</fullName>
    </submittedName>
</protein>
<dbReference type="STRING" id="1423759.FC92_GL001740"/>
<proteinExistence type="predicted"/>
<keyword evidence="2" id="KW-1185">Reference proteome</keyword>
<reference evidence="1 2" key="1">
    <citation type="journal article" date="2015" name="Genome Announc.">
        <title>Expanding the biotechnology potential of lactobacilli through comparative genomics of 213 strains and associated genera.</title>
        <authorList>
            <person name="Sun Z."/>
            <person name="Harris H.M."/>
            <person name="McCann A."/>
            <person name="Guo C."/>
            <person name="Argimon S."/>
            <person name="Zhang W."/>
            <person name="Yang X."/>
            <person name="Jeffery I.B."/>
            <person name="Cooney J.C."/>
            <person name="Kagawa T.F."/>
            <person name="Liu W."/>
            <person name="Song Y."/>
            <person name="Salvetti E."/>
            <person name="Wrobel A."/>
            <person name="Rasinkangas P."/>
            <person name="Parkhill J."/>
            <person name="Rea M.C."/>
            <person name="O'Sullivan O."/>
            <person name="Ritari J."/>
            <person name="Douillard F.P."/>
            <person name="Paul Ross R."/>
            <person name="Yang R."/>
            <person name="Briner A.E."/>
            <person name="Felis G.E."/>
            <person name="de Vos W.M."/>
            <person name="Barrangou R."/>
            <person name="Klaenhammer T.R."/>
            <person name="Caufield P.W."/>
            <person name="Cui Y."/>
            <person name="Zhang H."/>
            <person name="O'Toole P.W."/>
        </authorList>
    </citation>
    <scope>NUCLEOTIDE SEQUENCE [LARGE SCALE GENOMIC DNA]</scope>
    <source>
        <strain evidence="1 2">DSM 19519</strain>
    </source>
</reference>
<dbReference type="Proteomes" id="UP000051448">
    <property type="component" value="Unassembled WGS sequence"/>
</dbReference>
<dbReference type="EMBL" id="AZDX01000053">
    <property type="protein sequence ID" value="KRL04909.1"/>
    <property type="molecule type" value="Genomic_DNA"/>
</dbReference>
<accession>A0A0R1M993</accession>
<sequence>MEYQVRISYETAEILENLKDIYETKEGIHFSKSDVLMKAISDNRALWNDVSWKDIIVKRNKKNIVSSSLRPKFDVSKDTSNDIEYLKKILPKCLDSRSVTYGVVIKYILKIALFELQKKEPKTIREMIEFFEEKHLSKANTDEEKENIKSFAGNIINSLDKISYEK</sequence>
<dbReference type="AlphaFoldDB" id="A0A0R1M993"/>
<gene>
    <name evidence="1" type="ORF">FC92_GL001740</name>
</gene>
<dbReference type="GeneID" id="98310176"/>
<dbReference type="OrthoDB" id="2286041at2"/>
<organism evidence="1 2">
    <name type="scientific">Liquorilactobacillus hordei DSM 19519</name>
    <dbReference type="NCBI Taxonomy" id="1423759"/>
    <lineage>
        <taxon>Bacteria</taxon>
        <taxon>Bacillati</taxon>
        <taxon>Bacillota</taxon>
        <taxon>Bacilli</taxon>
        <taxon>Lactobacillales</taxon>
        <taxon>Lactobacillaceae</taxon>
        <taxon>Liquorilactobacillus</taxon>
    </lineage>
</organism>
<evidence type="ECO:0000313" key="2">
    <source>
        <dbReference type="Proteomes" id="UP000051448"/>
    </source>
</evidence>
<dbReference type="RefSeq" id="WP_057870290.1">
    <property type="nucleotide sequence ID" value="NZ_AZDX01000053.1"/>
</dbReference>
<comment type="caution">
    <text evidence="1">The sequence shown here is derived from an EMBL/GenBank/DDBJ whole genome shotgun (WGS) entry which is preliminary data.</text>
</comment>
<dbReference type="PATRIC" id="fig|1423759.3.peg.1819"/>